<protein>
    <submittedName>
        <fullName evidence="3">DUF4255 domain-containing protein</fullName>
    </submittedName>
</protein>
<comment type="caution">
    <text evidence="3">The sequence shown here is derived from an EMBL/GenBank/DDBJ whole genome shotgun (WGS) entry which is preliminary data.</text>
</comment>
<dbReference type="EMBL" id="VKHT01001152">
    <property type="protein sequence ID" value="MBB0246832.1"/>
    <property type="molecule type" value="Genomic_DNA"/>
</dbReference>
<feature type="region of interest" description="Disordered" evidence="1">
    <location>
        <begin position="192"/>
        <end position="224"/>
    </location>
</feature>
<name>A0A7W3TH98_9ACTN</name>
<organism evidence="3 4">
    <name type="scientific">Streptomyces alkaliphilus</name>
    <dbReference type="NCBI Taxonomy" id="1472722"/>
    <lineage>
        <taxon>Bacteria</taxon>
        <taxon>Bacillati</taxon>
        <taxon>Actinomycetota</taxon>
        <taxon>Actinomycetes</taxon>
        <taxon>Kitasatosporales</taxon>
        <taxon>Streptomycetaceae</taxon>
        <taxon>Streptomyces</taxon>
    </lineage>
</organism>
<accession>A0A7W3TH98</accession>
<evidence type="ECO:0000259" key="2">
    <source>
        <dbReference type="Pfam" id="PF14065"/>
    </source>
</evidence>
<feature type="domain" description="Pvc16 N-terminal" evidence="2">
    <location>
        <begin position="4"/>
        <end position="179"/>
    </location>
</feature>
<evidence type="ECO:0000313" key="4">
    <source>
        <dbReference type="Proteomes" id="UP000538929"/>
    </source>
</evidence>
<dbReference type="InterPro" id="IPR025351">
    <property type="entry name" value="Pvc16_N"/>
</dbReference>
<evidence type="ECO:0000256" key="1">
    <source>
        <dbReference type="SAM" id="MobiDB-lite"/>
    </source>
</evidence>
<sequence>MIHEVDETLKRLLNGGALAGAGVEVSFDMPNRDWSARLNGPVINVYLYDIREDTGRRRQGEIPVHDGNRKIVKYREAPRWLRLSYLVTAWTKQAVDEHRLLSAVLATLLPRESIPPQELHGSLAELGLVAGMRVVGPAGDSRSPAEIWPAIGGELKPSVEVVVTAPFPVYPEYDAAPLVIRGATVRIRDGVHGDVDSPGIERSHGPEVVEAEAARRHPDTPTAG</sequence>
<gene>
    <name evidence="3" type="ORF">FNQ90_22600</name>
</gene>
<dbReference type="Pfam" id="PF14065">
    <property type="entry name" value="Pvc16_N"/>
    <property type="match status" value="1"/>
</dbReference>
<dbReference type="Proteomes" id="UP000538929">
    <property type="component" value="Unassembled WGS sequence"/>
</dbReference>
<reference evidence="4" key="1">
    <citation type="submission" date="2019-10" db="EMBL/GenBank/DDBJ databases">
        <title>Streptomyces sp. nov., a novel actinobacterium isolated from alkaline environment.</title>
        <authorList>
            <person name="Golinska P."/>
        </authorList>
    </citation>
    <scope>NUCLEOTIDE SEQUENCE [LARGE SCALE GENOMIC DNA]</scope>
    <source>
        <strain evidence="4">DSM 42118</strain>
    </source>
</reference>
<evidence type="ECO:0000313" key="3">
    <source>
        <dbReference type="EMBL" id="MBB0246832.1"/>
    </source>
</evidence>
<proteinExistence type="predicted"/>
<dbReference type="RefSeq" id="WP_182608115.1">
    <property type="nucleotide sequence ID" value="NZ_VKHT01001152.1"/>
</dbReference>
<keyword evidence="4" id="KW-1185">Reference proteome</keyword>
<dbReference type="AlphaFoldDB" id="A0A7W3TH98"/>